<dbReference type="AlphaFoldDB" id="A0A484NAR2"/>
<dbReference type="InterPro" id="IPR013758">
    <property type="entry name" value="Topo_IIA_A/C_ab"/>
</dbReference>
<dbReference type="PANTHER" id="PTHR43493">
    <property type="entry name" value="DNA GYRASE/TOPOISOMERASE SUBUNIT A"/>
    <property type="match status" value="1"/>
</dbReference>
<comment type="caution">
    <text evidence="5">Lacks conserved residue(s) required for the propagation of feature annotation.</text>
</comment>
<evidence type="ECO:0000256" key="1">
    <source>
        <dbReference type="ARBA" id="ARBA00008263"/>
    </source>
</evidence>
<keyword evidence="4" id="KW-0413">Isomerase</keyword>
<keyword evidence="2" id="KW-0799">Topoisomerase</keyword>
<name>A0A484NAR2_9ASTE</name>
<dbReference type="InterPro" id="IPR050220">
    <property type="entry name" value="Type_II_DNA_Topoisomerases"/>
</dbReference>
<proteinExistence type="inferred from homology"/>
<dbReference type="GO" id="GO:0003677">
    <property type="term" value="F:DNA binding"/>
    <property type="evidence" value="ECO:0007669"/>
    <property type="project" value="UniProtKB-UniRule"/>
</dbReference>
<dbReference type="EMBL" id="OOIL02006592">
    <property type="protein sequence ID" value="VFQ98495.1"/>
    <property type="molecule type" value="Genomic_DNA"/>
</dbReference>
<dbReference type="Gene3D" id="3.90.199.10">
    <property type="entry name" value="Topoisomerase II, domain 5"/>
    <property type="match status" value="3"/>
</dbReference>
<comment type="similarity">
    <text evidence="1">Belongs to the type II topoisomerase GyrA/ParC subunit family.</text>
</comment>
<feature type="domain" description="Topo IIA-type catalytic" evidence="6">
    <location>
        <begin position="1"/>
        <end position="258"/>
    </location>
</feature>
<dbReference type="Proteomes" id="UP000595140">
    <property type="component" value="Unassembled WGS sequence"/>
</dbReference>
<dbReference type="GO" id="GO:0006265">
    <property type="term" value="P:DNA topological change"/>
    <property type="evidence" value="ECO:0007669"/>
    <property type="project" value="InterPro"/>
</dbReference>
<keyword evidence="8" id="KW-1185">Reference proteome</keyword>
<keyword evidence="3 5" id="KW-0238">DNA-binding</keyword>
<evidence type="ECO:0000313" key="8">
    <source>
        <dbReference type="Proteomes" id="UP000595140"/>
    </source>
</evidence>
<dbReference type="GO" id="GO:0005737">
    <property type="term" value="C:cytoplasm"/>
    <property type="evidence" value="ECO:0007669"/>
    <property type="project" value="TreeGrafter"/>
</dbReference>
<dbReference type="SUPFAM" id="SSF56719">
    <property type="entry name" value="Type II DNA topoisomerase"/>
    <property type="match status" value="3"/>
</dbReference>
<sequence length="258" mass="27996">MPLSDIDQNAVNFVPNFDKSQKEPSLLLARILNLLLNGAPGIAVCMASNTPPHNLGELVDAMSSYIHNPEVTNCHGKLDKVYGVLNWTDSSDCADIEISSYQVNFVPNFDKSQKEPSLLPARILNLLLNGAPGIAVCMASNTPPHNLGELVDAMSSYIHNPEVTVNFVPNFYKSQKEPSLLPARILNLLLNGAPGIAVCMASNTPPHNLGELVDAMSSYIHNPKLTNCHGKLDKVYGVLNWTDSSDCADLEIPSYQVC</sequence>
<dbReference type="OrthoDB" id="276498at2759"/>
<dbReference type="GO" id="GO:0005524">
    <property type="term" value="F:ATP binding"/>
    <property type="evidence" value="ECO:0007669"/>
    <property type="project" value="InterPro"/>
</dbReference>
<dbReference type="PANTHER" id="PTHR43493:SF5">
    <property type="entry name" value="DNA GYRASE SUBUNIT A, CHLOROPLASTIC_MITOCHONDRIAL"/>
    <property type="match status" value="1"/>
</dbReference>
<accession>A0A484NAR2</accession>
<evidence type="ECO:0000256" key="3">
    <source>
        <dbReference type="ARBA" id="ARBA00023125"/>
    </source>
</evidence>
<evidence type="ECO:0000313" key="7">
    <source>
        <dbReference type="EMBL" id="VFQ98495.1"/>
    </source>
</evidence>
<dbReference type="Pfam" id="PF00521">
    <property type="entry name" value="DNA_topoisoIV"/>
    <property type="match status" value="3"/>
</dbReference>
<dbReference type="PROSITE" id="PS52040">
    <property type="entry name" value="TOPO_IIA"/>
    <property type="match status" value="1"/>
</dbReference>
<gene>
    <name evidence="7" type="ORF">CCAM_LOCUS40271</name>
</gene>
<dbReference type="GO" id="GO:0003918">
    <property type="term" value="F:DNA topoisomerase type II (double strand cut, ATP-hydrolyzing) activity"/>
    <property type="evidence" value="ECO:0007669"/>
    <property type="project" value="InterPro"/>
</dbReference>
<evidence type="ECO:0000256" key="2">
    <source>
        <dbReference type="ARBA" id="ARBA00023029"/>
    </source>
</evidence>
<evidence type="ECO:0000256" key="4">
    <source>
        <dbReference type="ARBA" id="ARBA00023235"/>
    </source>
</evidence>
<organism evidence="7 8">
    <name type="scientific">Cuscuta campestris</name>
    <dbReference type="NCBI Taxonomy" id="132261"/>
    <lineage>
        <taxon>Eukaryota</taxon>
        <taxon>Viridiplantae</taxon>
        <taxon>Streptophyta</taxon>
        <taxon>Embryophyta</taxon>
        <taxon>Tracheophyta</taxon>
        <taxon>Spermatophyta</taxon>
        <taxon>Magnoliopsida</taxon>
        <taxon>eudicotyledons</taxon>
        <taxon>Gunneridae</taxon>
        <taxon>Pentapetalae</taxon>
        <taxon>asterids</taxon>
        <taxon>lamiids</taxon>
        <taxon>Solanales</taxon>
        <taxon>Convolvulaceae</taxon>
        <taxon>Cuscuteae</taxon>
        <taxon>Cuscuta</taxon>
        <taxon>Cuscuta subgen. Grammica</taxon>
        <taxon>Cuscuta sect. Cleistogrammica</taxon>
    </lineage>
</organism>
<dbReference type="GO" id="GO:0009330">
    <property type="term" value="C:DNA topoisomerase type II (double strand cut, ATP-hydrolyzing) complex"/>
    <property type="evidence" value="ECO:0007669"/>
    <property type="project" value="TreeGrafter"/>
</dbReference>
<evidence type="ECO:0000259" key="6">
    <source>
        <dbReference type="PROSITE" id="PS52040"/>
    </source>
</evidence>
<dbReference type="InterPro" id="IPR002205">
    <property type="entry name" value="Topo_IIA_dom_A"/>
</dbReference>
<dbReference type="InterPro" id="IPR013760">
    <property type="entry name" value="Topo_IIA-like_dom_sf"/>
</dbReference>
<reference evidence="7 8" key="1">
    <citation type="submission" date="2018-04" db="EMBL/GenBank/DDBJ databases">
        <authorList>
            <person name="Vogel A."/>
        </authorList>
    </citation>
    <scope>NUCLEOTIDE SEQUENCE [LARGE SCALE GENOMIC DNA]</scope>
</reference>
<protein>
    <recommendedName>
        <fullName evidence="6">Topo IIA-type catalytic domain-containing protein</fullName>
    </recommendedName>
</protein>
<evidence type="ECO:0000256" key="5">
    <source>
        <dbReference type="PROSITE-ProRule" id="PRU01384"/>
    </source>
</evidence>